<dbReference type="Pfam" id="PF07617">
    <property type="entry name" value="DUF1579"/>
    <property type="match status" value="1"/>
</dbReference>
<organism evidence="1 2">
    <name type="scientific">Ramlibacter montanisoli</name>
    <dbReference type="NCBI Taxonomy" id="2732512"/>
    <lineage>
        <taxon>Bacteria</taxon>
        <taxon>Pseudomonadati</taxon>
        <taxon>Pseudomonadota</taxon>
        <taxon>Betaproteobacteria</taxon>
        <taxon>Burkholderiales</taxon>
        <taxon>Comamonadaceae</taxon>
        <taxon>Ramlibacter</taxon>
    </lineage>
</organism>
<reference evidence="1 2" key="1">
    <citation type="submission" date="2020-05" db="EMBL/GenBank/DDBJ databases">
        <authorList>
            <person name="Khan S.A."/>
            <person name="Jeon C.O."/>
            <person name="Chun B.H."/>
        </authorList>
    </citation>
    <scope>NUCLEOTIDE SEQUENCE [LARGE SCALE GENOMIC DNA]</scope>
    <source>
        <strain evidence="1 2">B156</strain>
    </source>
</reference>
<dbReference type="EMBL" id="JABFCS010000001">
    <property type="protein sequence ID" value="NNU42164.1"/>
    <property type="molecule type" value="Genomic_DNA"/>
</dbReference>
<accession>A0A849K6X6</accession>
<dbReference type="RefSeq" id="WP_171556553.1">
    <property type="nucleotide sequence ID" value="NZ_JABFCS010000001.1"/>
</dbReference>
<sequence>MPANRMSRFEVFIGTWNTNGEVLETEAGPAGTLYATDTYRWLPGRHFIVHDVDARFDNQPTRSMEVMGFDAIKQQHFARSFDDQGTTEVFVLALDGRRWSIEGKTVRFHGSFDARKNRLGGLWELKARKAGWQPWIQLELVRT</sequence>
<name>A0A849K6X6_9BURK</name>
<protein>
    <submittedName>
        <fullName evidence="1">DUF1579 family protein</fullName>
    </submittedName>
</protein>
<evidence type="ECO:0000313" key="1">
    <source>
        <dbReference type="EMBL" id="NNU42164.1"/>
    </source>
</evidence>
<dbReference type="AlphaFoldDB" id="A0A849K6X6"/>
<evidence type="ECO:0000313" key="2">
    <source>
        <dbReference type="Proteomes" id="UP000552954"/>
    </source>
</evidence>
<keyword evidence="2" id="KW-1185">Reference proteome</keyword>
<dbReference type="InterPro" id="IPR011473">
    <property type="entry name" value="DUF1579"/>
</dbReference>
<proteinExistence type="predicted"/>
<gene>
    <name evidence="1" type="ORF">HK415_01815</name>
</gene>
<reference evidence="1 2" key="2">
    <citation type="submission" date="2020-06" db="EMBL/GenBank/DDBJ databases">
        <title>Ramlibacter rhizophilus sp. nov., isolated from rhizosphere soil of national flower Mugunghwa from South Korea.</title>
        <authorList>
            <person name="Zheng-Fei Y."/>
            <person name="Huan T."/>
        </authorList>
    </citation>
    <scope>NUCLEOTIDE SEQUENCE [LARGE SCALE GENOMIC DNA]</scope>
    <source>
        <strain evidence="1 2">B156</strain>
    </source>
</reference>
<comment type="caution">
    <text evidence="1">The sequence shown here is derived from an EMBL/GenBank/DDBJ whole genome shotgun (WGS) entry which is preliminary data.</text>
</comment>
<dbReference type="Proteomes" id="UP000552954">
    <property type="component" value="Unassembled WGS sequence"/>
</dbReference>